<comment type="catalytic activity">
    <reaction evidence="1">
        <text>inosine + phosphate = alpha-D-ribose 1-phosphate + hypoxanthine</text>
        <dbReference type="Rhea" id="RHEA:27646"/>
        <dbReference type="ChEBI" id="CHEBI:17368"/>
        <dbReference type="ChEBI" id="CHEBI:17596"/>
        <dbReference type="ChEBI" id="CHEBI:43474"/>
        <dbReference type="ChEBI" id="CHEBI:57720"/>
        <dbReference type="EC" id="2.4.2.1"/>
    </reaction>
    <physiologicalReaction direction="left-to-right" evidence="1">
        <dbReference type="Rhea" id="RHEA:27647"/>
    </physiologicalReaction>
</comment>
<evidence type="ECO:0000256" key="1">
    <source>
        <dbReference type="ARBA" id="ARBA00000553"/>
    </source>
</evidence>
<evidence type="ECO:0000256" key="3">
    <source>
        <dbReference type="ARBA" id="ARBA00022679"/>
    </source>
</evidence>
<evidence type="ECO:0000256" key="7">
    <source>
        <dbReference type="ARBA" id="ARBA00047989"/>
    </source>
</evidence>
<dbReference type="EMBL" id="LUUJ01000087">
    <property type="protein sequence ID" value="OAI14589.1"/>
    <property type="molecule type" value="Genomic_DNA"/>
</dbReference>
<dbReference type="GO" id="GO:0005507">
    <property type="term" value="F:copper ion binding"/>
    <property type="evidence" value="ECO:0007669"/>
    <property type="project" value="TreeGrafter"/>
</dbReference>
<accession>A0A177NBL6</accession>
<dbReference type="InterPro" id="IPR038371">
    <property type="entry name" value="Cu_polyphenol_OxRdtase_sf"/>
</dbReference>
<dbReference type="PANTHER" id="PTHR30616:SF2">
    <property type="entry name" value="PURINE NUCLEOSIDE PHOSPHORYLASE LACC1"/>
    <property type="match status" value="1"/>
</dbReference>
<evidence type="ECO:0000256" key="2">
    <source>
        <dbReference type="ARBA" id="ARBA00007353"/>
    </source>
</evidence>
<evidence type="ECO:0000256" key="5">
    <source>
        <dbReference type="ARBA" id="ARBA00022801"/>
    </source>
</evidence>
<evidence type="ECO:0000256" key="6">
    <source>
        <dbReference type="ARBA" id="ARBA00022833"/>
    </source>
</evidence>
<comment type="catalytic activity">
    <reaction evidence="7">
        <text>adenosine + H2O + H(+) = inosine + NH4(+)</text>
        <dbReference type="Rhea" id="RHEA:24408"/>
        <dbReference type="ChEBI" id="CHEBI:15377"/>
        <dbReference type="ChEBI" id="CHEBI:15378"/>
        <dbReference type="ChEBI" id="CHEBI:16335"/>
        <dbReference type="ChEBI" id="CHEBI:17596"/>
        <dbReference type="ChEBI" id="CHEBI:28938"/>
        <dbReference type="EC" id="3.5.4.4"/>
    </reaction>
    <physiologicalReaction direction="left-to-right" evidence="7">
        <dbReference type="Rhea" id="RHEA:24409"/>
    </physiologicalReaction>
</comment>
<dbReference type="Gene3D" id="3.60.140.10">
    <property type="entry name" value="CNF1/YfiH-like putative cysteine hydrolases"/>
    <property type="match status" value="1"/>
</dbReference>
<dbReference type="CDD" id="cd16833">
    <property type="entry name" value="YfiH"/>
    <property type="match status" value="1"/>
</dbReference>
<evidence type="ECO:0000313" key="11">
    <source>
        <dbReference type="EMBL" id="OAI14589.1"/>
    </source>
</evidence>
<evidence type="ECO:0000256" key="4">
    <source>
        <dbReference type="ARBA" id="ARBA00022723"/>
    </source>
</evidence>
<dbReference type="RefSeq" id="WP_064041055.1">
    <property type="nucleotide sequence ID" value="NZ_LUUJ01000087.1"/>
</dbReference>
<keyword evidence="6" id="KW-0862">Zinc</keyword>
<dbReference type="Proteomes" id="UP000077857">
    <property type="component" value="Unassembled WGS sequence"/>
</dbReference>
<comment type="caution">
    <text evidence="11">The sequence shown here is derived from an EMBL/GenBank/DDBJ whole genome shotgun (WGS) entry which is preliminary data.</text>
</comment>
<organism evidence="11 12">
    <name type="scientific">Methylomonas koyamae</name>
    <dbReference type="NCBI Taxonomy" id="702114"/>
    <lineage>
        <taxon>Bacteria</taxon>
        <taxon>Pseudomonadati</taxon>
        <taxon>Pseudomonadota</taxon>
        <taxon>Gammaproteobacteria</taxon>
        <taxon>Methylococcales</taxon>
        <taxon>Methylococcaceae</taxon>
        <taxon>Methylomonas</taxon>
    </lineage>
</organism>
<dbReference type="NCBIfam" id="TIGR00726">
    <property type="entry name" value="peptidoglycan editing factor PgeF"/>
    <property type="match status" value="1"/>
</dbReference>
<evidence type="ECO:0000313" key="12">
    <source>
        <dbReference type="Proteomes" id="UP000077857"/>
    </source>
</evidence>
<keyword evidence="4" id="KW-0479">Metal-binding</keyword>
<dbReference type="PANTHER" id="PTHR30616">
    <property type="entry name" value="UNCHARACTERIZED PROTEIN YFIH"/>
    <property type="match status" value="1"/>
</dbReference>
<evidence type="ECO:0000256" key="8">
    <source>
        <dbReference type="ARBA" id="ARBA00048968"/>
    </source>
</evidence>
<evidence type="ECO:0000256" key="10">
    <source>
        <dbReference type="RuleBase" id="RU361274"/>
    </source>
</evidence>
<evidence type="ECO:0000256" key="9">
    <source>
        <dbReference type="ARBA" id="ARBA00049893"/>
    </source>
</evidence>
<comment type="similarity">
    <text evidence="2 10">Belongs to the purine nucleoside phosphorylase YfiH/LACC1 family.</text>
</comment>
<name>A0A177NBL6_9GAMM</name>
<dbReference type="AlphaFoldDB" id="A0A177NBL6"/>
<protein>
    <recommendedName>
        <fullName evidence="10">Purine nucleoside phosphorylase</fullName>
    </recommendedName>
</protein>
<keyword evidence="5" id="KW-0378">Hydrolase</keyword>
<dbReference type="InterPro" id="IPR011324">
    <property type="entry name" value="Cytotoxic_necrot_fac-like_cat"/>
</dbReference>
<sequence length="242" mass="25955">MNWIKPDWPLPANVRAAVTLRSGGVSVGSYASLNPAGHVNDDPQHVRRNRQIIRDLLELPAEPVWLQQVHGIDVVKADQVLDQATADASYTDQSGVVCTVLTADCLPVLFCGDGGEKIAAAHAGWRGLQAGVIAATLRAMDCREVSVWLGPAIGPQNFEVGAEVREAFLAADPGHAAAFTAHGPGKWLADIYQLARRQLAGLGVERVFGGDYCTVADPARFYSYRRDGAATGRMASLIWRVS</sequence>
<dbReference type="Pfam" id="PF02578">
    <property type="entry name" value="Cu-oxidase_4"/>
    <property type="match status" value="1"/>
</dbReference>
<gene>
    <name evidence="11" type="ORF">A1507_14955</name>
</gene>
<keyword evidence="3" id="KW-0808">Transferase</keyword>
<dbReference type="InterPro" id="IPR003730">
    <property type="entry name" value="Cu_polyphenol_OxRdtase"/>
</dbReference>
<comment type="catalytic activity">
    <reaction evidence="8">
        <text>adenosine + phosphate = alpha-D-ribose 1-phosphate + adenine</text>
        <dbReference type="Rhea" id="RHEA:27642"/>
        <dbReference type="ChEBI" id="CHEBI:16335"/>
        <dbReference type="ChEBI" id="CHEBI:16708"/>
        <dbReference type="ChEBI" id="CHEBI:43474"/>
        <dbReference type="ChEBI" id="CHEBI:57720"/>
        <dbReference type="EC" id="2.4.2.1"/>
    </reaction>
    <physiologicalReaction direction="left-to-right" evidence="8">
        <dbReference type="Rhea" id="RHEA:27643"/>
    </physiologicalReaction>
</comment>
<dbReference type="GO" id="GO:0017061">
    <property type="term" value="F:S-methyl-5-thioadenosine phosphorylase activity"/>
    <property type="evidence" value="ECO:0007669"/>
    <property type="project" value="UniProtKB-EC"/>
</dbReference>
<dbReference type="SUPFAM" id="SSF64438">
    <property type="entry name" value="CNF1/YfiH-like putative cysteine hydrolases"/>
    <property type="match status" value="1"/>
</dbReference>
<comment type="catalytic activity">
    <reaction evidence="9">
        <text>S-methyl-5'-thioadenosine + phosphate = 5-(methylsulfanyl)-alpha-D-ribose 1-phosphate + adenine</text>
        <dbReference type="Rhea" id="RHEA:11852"/>
        <dbReference type="ChEBI" id="CHEBI:16708"/>
        <dbReference type="ChEBI" id="CHEBI:17509"/>
        <dbReference type="ChEBI" id="CHEBI:43474"/>
        <dbReference type="ChEBI" id="CHEBI:58533"/>
        <dbReference type="EC" id="2.4.2.28"/>
    </reaction>
    <physiologicalReaction direction="left-to-right" evidence="9">
        <dbReference type="Rhea" id="RHEA:11853"/>
    </physiologicalReaction>
</comment>
<proteinExistence type="inferred from homology"/>
<dbReference type="GO" id="GO:0016787">
    <property type="term" value="F:hydrolase activity"/>
    <property type="evidence" value="ECO:0007669"/>
    <property type="project" value="UniProtKB-KW"/>
</dbReference>
<reference evidence="11 12" key="1">
    <citation type="submission" date="2016-03" db="EMBL/GenBank/DDBJ databases">
        <authorList>
            <person name="Ploux O."/>
        </authorList>
    </citation>
    <scope>NUCLEOTIDE SEQUENCE [LARGE SCALE GENOMIC DNA]</scope>
    <source>
        <strain evidence="11 12">R-45378</strain>
    </source>
</reference>
<dbReference type="OrthoDB" id="4279at2"/>